<name>A0ABX7ASJ5_9BACI</name>
<dbReference type="InterPro" id="IPR027797">
    <property type="entry name" value="PT-TG_dom"/>
</dbReference>
<accession>A0ABX7ASJ5</accession>
<dbReference type="Pfam" id="PF14449">
    <property type="entry name" value="PT-TG"/>
    <property type="match status" value="1"/>
</dbReference>
<reference evidence="4 5" key="1">
    <citation type="submission" date="2020-01" db="EMBL/GenBank/DDBJ databases">
        <authorList>
            <person name="Liu G."/>
            <person name="Liu B."/>
        </authorList>
    </citation>
    <scope>NUCLEOTIDE SEQUENCE [LARGE SCALE GENOMIC DNA]</scope>
    <source>
        <strain evidence="4 5">FJAT-51161</strain>
    </source>
</reference>
<dbReference type="EMBL" id="CP067341">
    <property type="protein sequence ID" value="QQP11209.1"/>
    <property type="molecule type" value="Genomic_DNA"/>
</dbReference>
<feature type="domain" description="Pre-toxin TG" evidence="3">
    <location>
        <begin position="132"/>
        <end position="165"/>
    </location>
</feature>
<dbReference type="RefSeq" id="WP_201406500.1">
    <property type="nucleotide sequence ID" value="NZ_CP067341.1"/>
</dbReference>
<evidence type="ECO:0000313" key="4">
    <source>
        <dbReference type="EMBL" id="QQP11209.1"/>
    </source>
</evidence>
<keyword evidence="2" id="KW-0964">Secreted</keyword>
<organism evidence="4 5">
    <name type="scientific">Lysinibacillus agricola</name>
    <dbReference type="NCBI Taxonomy" id="2590012"/>
    <lineage>
        <taxon>Bacteria</taxon>
        <taxon>Bacillati</taxon>
        <taxon>Bacillota</taxon>
        <taxon>Bacilli</taxon>
        <taxon>Bacillales</taxon>
        <taxon>Bacillaceae</taxon>
        <taxon>Lysinibacillus</taxon>
    </lineage>
</organism>
<gene>
    <name evidence="4" type="ORF">FJQ98_18570</name>
</gene>
<evidence type="ECO:0000256" key="2">
    <source>
        <dbReference type="ARBA" id="ARBA00022525"/>
    </source>
</evidence>
<protein>
    <submittedName>
        <fullName evidence="4">Pre-toxin TG domain-containing protein</fullName>
    </submittedName>
</protein>
<evidence type="ECO:0000256" key="1">
    <source>
        <dbReference type="ARBA" id="ARBA00004613"/>
    </source>
</evidence>
<comment type="subcellular location">
    <subcellularLocation>
        <location evidence="1">Secreted</location>
    </subcellularLocation>
</comment>
<keyword evidence="5" id="KW-1185">Reference proteome</keyword>
<dbReference type="Proteomes" id="UP000596049">
    <property type="component" value="Chromosome"/>
</dbReference>
<evidence type="ECO:0000313" key="5">
    <source>
        <dbReference type="Proteomes" id="UP000596049"/>
    </source>
</evidence>
<sequence>MAKKGKGKNIGFFGAISSLLGSIPAVKSAKKAAGKAIKKQIKKSKNKLKLKNLLKKLKKKRKKKRGKLFTKARKLRNRLSRRKLARKFKRAAKKAVLTVKKATVKQATKKASNAAKAAVKQVKKNEKAQNLKLVSMGLNYIPVFGNIKTLYEMTTGKDMITGQKVVIPKGGSKYINLEKSCPMPQNKGKTKKEKEREIIDKFIEEQRNHEKKLLKSTFNFFFEDIETMLSPDSTWKERAEAAFYTFYKPAKVADKAKDGAKIIESQAERIKKNVDESARARDSSKFDDYAKKEKEILEKQRTKNIAQNGKNVLNNYDISKAYVKPKHLATSGGKARKFVGDTKAEAEAILRDAMKKR</sequence>
<proteinExistence type="predicted"/>
<evidence type="ECO:0000259" key="3">
    <source>
        <dbReference type="Pfam" id="PF14449"/>
    </source>
</evidence>